<dbReference type="AlphaFoldDB" id="A0A0E9T005"/>
<evidence type="ECO:0000313" key="2">
    <source>
        <dbReference type="EMBL" id="JAH46901.1"/>
    </source>
</evidence>
<evidence type="ECO:0000256" key="1">
    <source>
        <dbReference type="SAM" id="MobiDB-lite"/>
    </source>
</evidence>
<feature type="compositionally biased region" description="Basic and acidic residues" evidence="1">
    <location>
        <begin position="1"/>
        <end position="12"/>
    </location>
</feature>
<reference evidence="2" key="2">
    <citation type="journal article" date="2015" name="Fish Shellfish Immunol.">
        <title>Early steps in the European eel (Anguilla anguilla)-Vibrio vulnificus interaction in the gills: Role of the RtxA13 toxin.</title>
        <authorList>
            <person name="Callol A."/>
            <person name="Pajuelo D."/>
            <person name="Ebbesson L."/>
            <person name="Teles M."/>
            <person name="MacKenzie S."/>
            <person name="Amaro C."/>
        </authorList>
    </citation>
    <scope>NUCLEOTIDE SEQUENCE</scope>
</reference>
<sequence length="24" mass="2616">MGDRRSKGKEKLGTVVPVSHHAPE</sequence>
<reference evidence="2" key="1">
    <citation type="submission" date="2014-11" db="EMBL/GenBank/DDBJ databases">
        <authorList>
            <person name="Amaro Gonzalez C."/>
        </authorList>
    </citation>
    <scope>NUCLEOTIDE SEQUENCE</scope>
</reference>
<proteinExistence type="predicted"/>
<feature type="region of interest" description="Disordered" evidence="1">
    <location>
        <begin position="1"/>
        <end position="24"/>
    </location>
</feature>
<protein>
    <submittedName>
        <fullName evidence="2">Uncharacterized protein</fullName>
    </submittedName>
</protein>
<dbReference type="EMBL" id="GBXM01061676">
    <property type="protein sequence ID" value="JAH46901.1"/>
    <property type="molecule type" value="Transcribed_RNA"/>
</dbReference>
<accession>A0A0E9T005</accession>
<organism evidence="2">
    <name type="scientific">Anguilla anguilla</name>
    <name type="common">European freshwater eel</name>
    <name type="synonym">Muraena anguilla</name>
    <dbReference type="NCBI Taxonomy" id="7936"/>
    <lineage>
        <taxon>Eukaryota</taxon>
        <taxon>Metazoa</taxon>
        <taxon>Chordata</taxon>
        <taxon>Craniata</taxon>
        <taxon>Vertebrata</taxon>
        <taxon>Euteleostomi</taxon>
        <taxon>Actinopterygii</taxon>
        <taxon>Neopterygii</taxon>
        <taxon>Teleostei</taxon>
        <taxon>Anguilliformes</taxon>
        <taxon>Anguillidae</taxon>
        <taxon>Anguilla</taxon>
    </lineage>
</organism>
<name>A0A0E9T005_ANGAN</name>